<name>A0ABQ3UFN3_STRHY</name>
<organism evidence="2 3">
    <name type="scientific">Streptomyces hygroscopicus</name>
    <dbReference type="NCBI Taxonomy" id="1912"/>
    <lineage>
        <taxon>Bacteria</taxon>
        <taxon>Bacillati</taxon>
        <taxon>Actinomycetota</taxon>
        <taxon>Actinomycetes</taxon>
        <taxon>Kitasatosporales</taxon>
        <taxon>Streptomycetaceae</taxon>
        <taxon>Streptomyces</taxon>
        <taxon>Streptomyces violaceusniger group</taxon>
    </lineage>
</organism>
<accession>A0ABQ3UFN3</accession>
<evidence type="ECO:0000313" key="3">
    <source>
        <dbReference type="Proteomes" id="UP001054854"/>
    </source>
</evidence>
<evidence type="ECO:0008006" key="4">
    <source>
        <dbReference type="Google" id="ProtNLM"/>
    </source>
</evidence>
<feature type="transmembrane region" description="Helical" evidence="1">
    <location>
        <begin position="37"/>
        <end position="54"/>
    </location>
</feature>
<keyword evidence="1" id="KW-0472">Membrane</keyword>
<dbReference type="RefSeq" id="WP_236260054.1">
    <property type="nucleotide sequence ID" value="NZ_BNEK01000007.1"/>
</dbReference>
<dbReference type="Proteomes" id="UP001054854">
    <property type="component" value="Unassembled WGS sequence"/>
</dbReference>
<evidence type="ECO:0000256" key="1">
    <source>
        <dbReference type="SAM" id="Phobius"/>
    </source>
</evidence>
<keyword evidence="1" id="KW-1133">Transmembrane helix</keyword>
<gene>
    <name evidence="2" type="ORF">TPA0910_86640</name>
</gene>
<keyword evidence="3" id="KW-1185">Reference proteome</keyword>
<keyword evidence="1" id="KW-0812">Transmembrane</keyword>
<dbReference type="EMBL" id="BNEK01000007">
    <property type="protein sequence ID" value="GHJ34231.1"/>
    <property type="molecule type" value="Genomic_DNA"/>
</dbReference>
<protein>
    <recommendedName>
        <fullName evidence="4">Holin</fullName>
    </recommendedName>
</protein>
<reference evidence="2" key="1">
    <citation type="submission" date="2024-05" db="EMBL/GenBank/DDBJ databases">
        <title>Whole genome shotgun sequence of Streptomyces hygroscopicus NBRC 113678.</title>
        <authorList>
            <person name="Komaki H."/>
            <person name="Tamura T."/>
        </authorList>
    </citation>
    <scope>NUCLEOTIDE SEQUENCE</scope>
    <source>
        <strain evidence="2">N11-34</strain>
    </source>
</reference>
<sequence>MRTLLGREPSLWLGLVAVLVKMATAFGLDVSSEQQAVVNALAAALVGLILAVMAHDGVGAAILGFVQAAIALAVGFGLDWSAERQAVVLSVAAAVVAMFDRTQVTAPVPAAAVKRPVRSVS</sequence>
<comment type="caution">
    <text evidence="2">The sequence shown here is derived from an EMBL/GenBank/DDBJ whole genome shotgun (WGS) entry which is preliminary data.</text>
</comment>
<feature type="transmembrane region" description="Helical" evidence="1">
    <location>
        <begin position="60"/>
        <end position="78"/>
    </location>
</feature>
<evidence type="ECO:0000313" key="2">
    <source>
        <dbReference type="EMBL" id="GHJ34231.1"/>
    </source>
</evidence>
<proteinExistence type="predicted"/>
<feature type="transmembrane region" description="Helical" evidence="1">
    <location>
        <begin position="12"/>
        <end position="30"/>
    </location>
</feature>